<dbReference type="Gene3D" id="3.40.50.720">
    <property type="entry name" value="NAD(P)-binding Rossmann-like Domain"/>
    <property type="match status" value="1"/>
</dbReference>
<dbReference type="PANTHER" id="PTHR30388:SF4">
    <property type="entry name" value="MOLYBDENUM COFACTOR INSERTION CHAPERONE PAOD"/>
    <property type="match status" value="1"/>
</dbReference>
<dbReference type="SUPFAM" id="SSF47240">
    <property type="entry name" value="Ferritin-like"/>
    <property type="match status" value="1"/>
</dbReference>
<dbReference type="InterPro" id="IPR012348">
    <property type="entry name" value="RNR-like"/>
</dbReference>
<dbReference type="InterPro" id="IPR011017">
    <property type="entry name" value="TRASH_dom"/>
</dbReference>
<dbReference type="InterPro" id="IPR027051">
    <property type="entry name" value="XdhC_Rossmann_dom"/>
</dbReference>
<evidence type="ECO:0000313" key="3">
    <source>
        <dbReference type="Proteomes" id="UP000298313"/>
    </source>
</evidence>
<dbReference type="OrthoDB" id="5242066at2"/>
<name>A0A4R9BF77_9MICO</name>
<evidence type="ECO:0000313" key="2">
    <source>
        <dbReference type="EMBL" id="TFD82788.1"/>
    </source>
</evidence>
<dbReference type="InterPro" id="IPR052698">
    <property type="entry name" value="MoCofactor_Util/Proc"/>
</dbReference>
<evidence type="ECO:0000259" key="1">
    <source>
        <dbReference type="SMART" id="SM00746"/>
    </source>
</evidence>
<dbReference type="Pfam" id="PF02625">
    <property type="entry name" value="XdhC_CoxI"/>
    <property type="match status" value="1"/>
</dbReference>
<sequence length="305" mass="30971">MPILGGALEQRAQELAGRREAFVRATVVRAQRPTSAHAGDTALLHSDGRLDGFVGGACVEASVREYGLQALSAREPLLLRVVAGEPSHTREDGAVEVSNPCLSGGAVEIFLEPSVPAPRVVVVGATPVALALAALGAGLGLEMELVDGAATEPLPDDAALIVASHGHDEEPSLEAALRAGVPYVALVASSKRGAAVVASLNVDDGLRARVFSPAGLDIGARTPAEVALSILAQLVAEGARDRAAHAAASVSPATPATAIDPVCGMSVAAVDATLHVERDGVTTYFCSAGCRAAFLADPERYASQT</sequence>
<dbReference type="InterPro" id="IPR009078">
    <property type="entry name" value="Ferritin-like_SF"/>
</dbReference>
<dbReference type="PANTHER" id="PTHR30388">
    <property type="entry name" value="ALDEHYDE OXIDOREDUCTASE MOLYBDENUM COFACTOR ASSEMBLY PROTEIN"/>
    <property type="match status" value="1"/>
</dbReference>
<dbReference type="InterPro" id="IPR007029">
    <property type="entry name" value="YHS_dom"/>
</dbReference>
<dbReference type="Proteomes" id="UP000298313">
    <property type="component" value="Unassembled WGS sequence"/>
</dbReference>
<reference evidence="2 3" key="1">
    <citation type="submission" date="2019-03" db="EMBL/GenBank/DDBJ databases">
        <title>Genomics of glacier-inhabiting Cryobacterium strains.</title>
        <authorList>
            <person name="Liu Q."/>
            <person name="Xin Y.-H."/>
        </authorList>
    </citation>
    <scope>NUCLEOTIDE SEQUENCE [LARGE SCALE GENOMIC DNA]</scope>
    <source>
        <strain evidence="2 3">Hh4</strain>
    </source>
</reference>
<feature type="domain" description="TRASH" evidence="1">
    <location>
        <begin position="260"/>
        <end position="298"/>
    </location>
</feature>
<keyword evidence="3" id="KW-1185">Reference proteome</keyword>
<dbReference type="Pfam" id="PF13478">
    <property type="entry name" value="XdhC_C"/>
    <property type="match status" value="1"/>
</dbReference>
<protein>
    <submittedName>
        <fullName evidence="2">YHS domain-containing protein</fullName>
    </submittedName>
</protein>
<dbReference type="AlphaFoldDB" id="A0A4R9BF77"/>
<dbReference type="SMART" id="SM00746">
    <property type="entry name" value="TRASH"/>
    <property type="match status" value="1"/>
</dbReference>
<dbReference type="GO" id="GO:0016491">
    <property type="term" value="F:oxidoreductase activity"/>
    <property type="evidence" value="ECO:0007669"/>
    <property type="project" value="InterPro"/>
</dbReference>
<dbReference type="RefSeq" id="WP_134522009.1">
    <property type="nucleotide sequence ID" value="NZ_SOHH01000014.1"/>
</dbReference>
<organism evidence="2 3">
    <name type="scientific">Cryobacterium fucosi</name>
    <dbReference type="NCBI Taxonomy" id="1259157"/>
    <lineage>
        <taxon>Bacteria</taxon>
        <taxon>Bacillati</taxon>
        <taxon>Actinomycetota</taxon>
        <taxon>Actinomycetes</taxon>
        <taxon>Micrococcales</taxon>
        <taxon>Microbacteriaceae</taxon>
        <taxon>Cryobacterium</taxon>
    </lineage>
</organism>
<dbReference type="Pfam" id="PF04945">
    <property type="entry name" value="YHS"/>
    <property type="match status" value="1"/>
</dbReference>
<gene>
    <name evidence="2" type="ORF">E3T48_00930</name>
</gene>
<comment type="caution">
    <text evidence="2">The sequence shown here is derived from an EMBL/GenBank/DDBJ whole genome shotgun (WGS) entry which is preliminary data.</text>
</comment>
<dbReference type="Gene3D" id="1.10.620.20">
    <property type="entry name" value="Ribonucleotide Reductase, subunit A"/>
    <property type="match status" value="1"/>
</dbReference>
<accession>A0A4R9BF77</accession>
<dbReference type="EMBL" id="SOHH01000014">
    <property type="protein sequence ID" value="TFD82788.1"/>
    <property type="molecule type" value="Genomic_DNA"/>
</dbReference>
<dbReference type="InterPro" id="IPR003777">
    <property type="entry name" value="XdhC_CoxI"/>
</dbReference>
<proteinExistence type="predicted"/>